<sequence>MLQMKEEQMHRVVRKLVALSLVVAFVGALSSVAIADPAGFEYQGGQPYVMPGHFGAANTGWDGKVAHYEDNTAITIMYVTDREAVAALLPPGFTPTDPCVVSVAFVMCRGVDYMAGGGYNLVNVNVSARFEGKRDKAEGNFALVLWENDFFPIMLGREVLGAPKLYAEIPDAWMRDGKRGFTASENGTLLLEGEIWDLREATPEEMQAMAEQNKGKIWMGWKYIPSCDLRGADVSNATALPAKSDIKNVWMGQGKVTFHEVAWEKAPLSSRVVNVLNKLPVVQYQGALMTRGSQDLLIHLQHPME</sequence>
<evidence type="ECO:0000256" key="1">
    <source>
        <dbReference type="SAM" id="SignalP"/>
    </source>
</evidence>
<dbReference type="EMBL" id="QZKI01000005">
    <property type="protein sequence ID" value="RJP75265.1"/>
    <property type="molecule type" value="Genomic_DNA"/>
</dbReference>
<evidence type="ECO:0000313" key="3">
    <source>
        <dbReference type="Proteomes" id="UP000285961"/>
    </source>
</evidence>
<dbReference type="AlphaFoldDB" id="A0A419F9H0"/>
<dbReference type="Proteomes" id="UP000285961">
    <property type="component" value="Unassembled WGS sequence"/>
</dbReference>
<feature type="chain" id="PRO_5019499019" description="Acetoacetate decarboxylase" evidence="1">
    <location>
        <begin position="36"/>
        <end position="305"/>
    </location>
</feature>
<feature type="signal peptide" evidence="1">
    <location>
        <begin position="1"/>
        <end position="35"/>
    </location>
</feature>
<dbReference type="InterPro" id="IPR010451">
    <property type="entry name" value="Acetoacetate_decarboxylase"/>
</dbReference>
<accession>A0A419F9H0</accession>
<dbReference type="InterPro" id="IPR023375">
    <property type="entry name" value="ADC_dom_sf"/>
</dbReference>
<dbReference type="SUPFAM" id="SSF160104">
    <property type="entry name" value="Acetoacetate decarboxylase-like"/>
    <property type="match status" value="1"/>
</dbReference>
<proteinExistence type="predicted"/>
<dbReference type="Pfam" id="PF06314">
    <property type="entry name" value="ADC"/>
    <property type="match status" value="1"/>
</dbReference>
<organism evidence="2 3">
    <name type="scientific">Candidatus Abyssobacteria bacterium SURF_17</name>
    <dbReference type="NCBI Taxonomy" id="2093361"/>
    <lineage>
        <taxon>Bacteria</taxon>
        <taxon>Pseudomonadati</taxon>
        <taxon>Candidatus Hydrogenedentota</taxon>
        <taxon>Candidatus Abyssobacteria</taxon>
    </lineage>
</organism>
<evidence type="ECO:0000313" key="2">
    <source>
        <dbReference type="EMBL" id="RJP75265.1"/>
    </source>
</evidence>
<reference evidence="2 3" key="1">
    <citation type="journal article" date="2017" name="ISME J.">
        <title>Energy and carbon metabolisms in a deep terrestrial subsurface fluid microbial community.</title>
        <authorList>
            <person name="Momper L."/>
            <person name="Jungbluth S.P."/>
            <person name="Lee M.D."/>
            <person name="Amend J.P."/>
        </authorList>
    </citation>
    <scope>NUCLEOTIDE SEQUENCE [LARGE SCALE GENOMIC DNA]</scope>
    <source>
        <strain evidence="2">SURF_17</strain>
    </source>
</reference>
<dbReference type="GO" id="GO:0016829">
    <property type="term" value="F:lyase activity"/>
    <property type="evidence" value="ECO:0007669"/>
    <property type="project" value="InterPro"/>
</dbReference>
<comment type="caution">
    <text evidence="2">The sequence shown here is derived from an EMBL/GenBank/DDBJ whole genome shotgun (WGS) entry which is preliminary data.</text>
</comment>
<gene>
    <name evidence="2" type="ORF">C4532_00625</name>
</gene>
<name>A0A419F9H0_9BACT</name>
<dbReference type="Gene3D" id="2.40.400.10">
    <property type="entry name" value="Acetoacetate decarboxylase-like"/>
    <property type="match status" value="1"/>
</dbReference>
<keyword evidence="1" id="KW-0732">Signal</keyword>
<protein>
    <recommendedName>
        <fullName evidence="4">Acetoacetate decarboxylase</fullName>
    </recommendedName>
</protein>
<evidence type="ECO:0008006" key="4">
    <source>
        <dbReference type="Google" id="ProtNLM"/>
    </source>
</evidence>